<feature type="compositionally biased region" description="Low complexity" evidence="3">
    <location>
        <begin position="1192"/>
        <end position="1205"/>
    </location>
</feature>
<dbReference type="PROSITE" id="PS50010">
    <property type="entry name" value="DH_2"/>
    <property type="match status" value="1"/>
</dbReference>
<dbReference type="InterPro" id="IPR035899">
    <property type="entry name" value="DBL_dom_sf"/>
</dbReference>
<proteinExistence type="predicted"/>
<feature type="compositionally biased region" description="Polar residues" evidence="3">
    <location>
        <begin position="1"/>
        <end position="14"/>
    </location>
</feature>
<dbReference type="SUPFAM" id="SSF52058">
    <property type="entry name" value="L domain-like"/>
    <property type="match status" value="1"/>
</dbReference>
<feature type="compositionally biased region" description="Basic and acidic residues" evidence="3">
    <location>
        <begin position="916"/>
        <end position="926"/>
    </location>
</feature>
<feature type="compositionally biased region" description="Polar residues" evidence="3">
    <location>
        <begin position="221"/>
        <end position="241"/>
    </location>
</feature>
<dbReference type="Proteomes" id="UP000011976">
    <property type="component" value="Unassembled WGS sequence"/>
</dbReference>
<feature type="region of interest" description="Disordered" evidence="3">
    <location>
        <begin position="214"/>
        <end position="241"/>
    </location>
</feature>
<dbReference type="CDD" id="cd00160">
    <property type="entry name" value="RhoGEF"/>
    <property type="match status" value="1"/>
</dbReference>
<gene>
    <name evidence="5" type="ORF">PANT_9d00371</name>
</gene>
<feature type="compositionally biased region" description="Polar residues" evidence="3">
    <location>
        <begin position="142"/>
        <end position="161"/>
    </location>
</feature>
<dbReference type="Gene3D" id="1.20.900.10">
    <property type="entry name" value="Dbl homology (DH) domain"/>
    <property type="match status" value="1"/>
</dbReference>
<feature type="region of interest" description="Disordered" evidence="3">
    <location>
        <begin position="498"/>
        <end position="538"/>
    </location>
</feature>
<dbReference type="GO" id="GO:0005737">
    <property type="term" value="C:cytoplasm"/>
    <property type="evidence" value="ECO:0007669"/>
    <property type="project" value="TreeGrafter"/>
</dbReference>
<evidence type="ECO:0000256" key="1">
    <source>
        <dbReference type="ARBA" id="ARBA00022614"/>
    </source>
</evidence>
<feature type="region of interest" description="Disordered" evidence="3">
    <location>
        <begin position="1101"/>
        <end position="1120"/>
    </location>
</feature>
<feature type="compositionally biased region" description="Polar residues" evidence="3">
    <location>
        <begin position="85"/>
        <end position="94"/>
    </location>
</feature>
<feature type="compositionally biased region" description="Polar residues" evidence="3">
    <location>
        <begin position="986"/>
        <end position="995"/>
    </location>
</feature>
<feature type="region of interest" description="Disordered" evidence="3">
    <location>
        <begin position="1043"/>
        <end position="1062"/>
    </location>
</feature>
<reference evidence="6" key="1">
    <citation type="journal article" date="2013" name="Genome Announc.">
        <title>Genome sequence of the basidiomycetous yeast Pseudozyma antarctica T-34, a producer of the glycolipid biosurfactants mannosylerythritol lipids.</title>
        <authorList>
            <person name="Morita T."/>
            <person name="Koike H."/>
            <person name="Koyama Y."/>
            <person name="Hagiwara H."/>
            <person name="Ito E."/>
            <person name="Fukuoka T."/>
            <person name="Imura T."/>
            <person name="Machida M."/>
            <person name="Kitamoto D."/>
        </authorList>
    </citation>
    <scope>NUCLEOTIDE SEQUENCE [LARGE SCALE GENOMIC DNA]</scope>
    <source>
        <strain evidence="6">T-34</strain>
    </source>
</reference>
<feature type="region of interest" description="Disordered" evidence="3">
    <location>
        <begin position="286"/>
        <end position="313"/>
    </location>
</feature>
<dbReference type="InterPro" id="IPR001611">
    <property type="entry name" value="Leu-rich_rpt"/>
</dbReference>
<evidence type="ECO:0000259" key="4">
    <source>
        <dbReference type="PROSITE" id="PS50010"/>
    </source>
</evidence>
<feature type="region of interest" description="Disordered" evidence="3">
    <location>
        <begin position="1552"/>
        <end position="1573"/>
    </location>
</feature>
<dbReference type="GO" id="GO:0005085">
    <property type="term" value="F:guanyl-nucleotide exchange factor activity"/>
    <property type="evidence" value="ECO:0007669"/>
    <property type="project" value="InterPro"/>
</dbReference>
<feature type="region of interest" description="Disordered" evidence="3">
    <location>
        <begin position="569"/>
        <end position="599"/>
    </location>
</feature>
<dbReference type="InterPro" id="IPR032675">
    <property type="entry name" value="LRR_dom_sf"/>
</dbReference>
<dbReference type="SMART" id="SM00369">
    <property type="entry name" value="LRR_TYP"/>
    <property type="match status" value="3"/>
</dbReference>
<keyword evidence="2" id="KW-0677">Repeat</keyword>
<dbReference type="InterPro" id="IPR003591">
    <property type="entry name" value="Leu-rich_rpt_typical-subtyp"/>
</dbReference>
<organism evidence="5 6">
    <name type="scientific">Pseudozyma antarctica (strain T-34)</name>
    <name type="common">Yeast</name>
    <name type="synonym">Candida antarctica</name>
    <dbReference type="NCBI Taxonomy" id="1151754"/>
    <lineage>
        <taxon>Eukaryota</taxon>
        <taxon>Fungi</taxon>
        <taxon>Dikarya</taxon>
        <taxon>Basidiomycota</taxon>
        <taxon>Ustilaginomycotina</taxon>
        <taxon>Ustilaginomycetes</taxon>
        <taxon>Ustilaginales</taxon>
        <taxon>Ustilaginaceae</taxon>
        <taxon>Moesziomyces</taxon>
    </lineage>
</organism>
<dbReference type="OrthoDB" id="660555at2759"/>
<dbReference type="PANTHER" id="PTHR12673">
    <property type="entry name" value="FACIOGENITAL DYSPLASIA PROTEIN"/>
    <property type="match status" value="1"/>
</dbReference>
<evidence type="ECO:0000313" key="5">
    <source>
        <dbReference type="EMBL" id="GAC73988.1"/>
    </source>
</evidence>
<feature type="region of interest" description="Disordered" evidence="3">
    <location>
        <begin position="1"/>
        <end position="49"/>
    </location>
</feature>
<feature type="compositionally biased region" description="Low complexity" evidence="3">
    <location>
        <begin position="887"/>
        <end position="900"/>
    </location>
</feature>
<sequence length="1667" mass="177276">MSASQVTPKANSVQLPAEKSLPPPPPCTDHSDNQPGPSSSAFPHYASNTIKALPARPALARSFTDHASSESKPLIQHSVAPLATRSRSAGNTASFLDLDSESPEAQVFPSNAAHTRSSDIPHSENVLQAEPARHVPSHPEASPQQPFYSPCLSMSQSPNRRSAQLAGTTSATLTSSDRRAPRPSLPAQWKSGAPFETNAPFVPPRLAAADPAALPEGVGFSTPNSFHDHSGQSSPASQRLSSHHTYFSSDYSLRNSASTHTSIWTEPSLASGNNSPASRQYMLKSDASPESLHLRSHDAAESTEELELDESKVGLGITSDVEHDTSSRRSSAALVSPSPVLPASVKAFQGPFSHHRAPSWTRRLDLAPSSGMPSSQLDQILNMQAIGGARELGLSVGPHMQRALSDVTPVSGLSAQSADAIASAPPSSLLGPSIPLRRDSRVRCSSDSANYHHSTPPRASRHSPSLSVSSCASVSGRFTPVLTPASSGFLGGADLSALQSPPRSSSLRHSPSVSSLRGSPSLARERSQRTPPALAPIVMGRSSSRAAFDGVSASDEARMLSAADAQQTLDLASGRNSPSSSLREPSLRTTSAASRTRRASDVSINSFLQNAEFSHIVGAYASRMRWEEGLYDFDESAETEGDESRAVKTAEEGSATIVQGRHLTLAQIDAETGPNTTHLLLGGNDAEGLTEVLERVLPLTTNLLVLDLSNCNLERLPDAIGACIALEELDISGNAVEHLPDWILNLRALRTLSADRIGLHHLPSSLIQLQEMQRLSLRNNELVFLPSWLHRMSKLSNLFVEGNRFGGPWQDIVAPLLGGGAARNDSAGEAVPQHPHASGNGGWSRHVRQRSSTQSPLGAVPERPLMSRLRSANDLQTMLSSQRGGQDSPNSNPDISSNDSGYVSPVEGFSRLATTGREDQYRRQSISEEVDPSVAAQTPGKWGGFLKKIGRKASSHRLGSANQEAATTSPSESRFSSPKAMRKSLRSSGSVARLNSASRSSAAQQMTASQSEPLSPTIALSSLSLAAAVADDHAVGHAPMTPLAVEAPSKPSSPVSPPSSALLQPISLDAEAKKARRRSFLPVHAFPSAAGGLPPHLAPASVAAAAGTAQEEMDEESLSKHRNRLRALMHYLRDLDDLTAVRTEAASFVGPSKSTLSHLRDGEPLSRTASMHRAESSNPSTKSRDSGGEYVASTAASSISEGASSEPTRLSTARCSKDDSVRRFRIIAEIVSTERTYVRGLSELVDVYVRPAMAPADGNSGVPVIPPMEHRAVFGNVEALLQFHRTVFLPSLLAVTSPILAHDQEAASDLSPDETAAIAEKVAAVFSTHAAFFKMYTSYINNCDSAQARISAWMAPSSAGNGGGLSLRGAPGYSALQAFGALSAQQGAAAALFANGTGSGQANGASAGSSILGSDSALTPSQRKKIRTFMKRCRTHPRHTQINVESYLLLPVQRIPRYRLLLEDLVKSTDTARLADGDALATALEHVTQIASKVNESKRQSEQDRRLLAWQYRIRGPIEGPLVQPHRRLLKDGTLQLKRTVRRIPGFVRSSRSASVSGARPADGSAVSSRGSEQVLSADHLQQTTEDQSMALILCSDVAVLCVDQSQGRDVQAPVLLRSVLKLTRPVEILGGVNLRLVDRSEILYLAAGSPDQAVAWKTAFDLHFYQ</sequence>
<dbReference type="Pfam" id="PF00621">
    <property type="entry name" value="RhoGEF"/>
    <property type="match status" value="1"/>
</dbReference>
<feature type="region of interest" description="Disordered" evidence="3">
    <location>
        <begin position="824"/>
        <end position="865"/>
    </location>
</feature>
<evidence type="ECO:0000313" key="6">
    <source>
        <dbReference type="Proteomes" id="UP000011976"/>
    </source>
</evidence>
<feature type="compositionally biased region" description="Polar residues" evidence="3">
    <location>
        <begin position="33"/>
        <end position="49"/>
    </location>
</feature>
<feature type="region of interest" description="Disordered" evidence="3">
    <location>
        <begin position="953"/>
        <end position="1014"/>
    </location>
</feature>
<dbReference type="SUPFAM" id="SSF48065">
    <property type="entry name" value="DBL homology domain (DH-domain)"/>
    <property type="match status" value="1"/>
</dbReference>
<protein>
    <submittedName>
        <fullName evidence="5">FYVE finger containing protein</fullName>
    </submittedName>
</protein>
<evidence type="ECO:0000256" key="3">
    <source>
        <dbReference type="SAM" id="MobiDB-lite"/>
    </source>
</evidence>
<feature type="region of interest" description="Disordered" evidence="3">
    <location>
        <begin position="879"/>
        <end position="941"/>
    </location>
</feature>
<dbReference type="Gene3D" id="3.80.10.10">
    <property type="entry name" value="Ribonuclease Inhibitor"/>
    <property type="match status" value="1"/>
</dbReference>
<feature type="compositionally biased region" description="Polar residues" evidence="3">
    <location>
        <begin position="960"/>
        <end position="976"/>
    </location>
</feature>
<evidence type="ECO:0000256" key="2">
    <source>
        <dbReference type="ARBA" id="ARBA00022737"/>
    </source>
</evidence>
<feature type="compositionally biased region" description="Low complexity" evidence="3">
    <location>
        <begin position="162"/>
        <end position="175"/>
    </location>
</feature>
<dbReference type="EMBL" id="DF196775">
    <property type="protein sequence ID" value="GAC73988.1"/>
    <property type="molecule type" value="Genomic_DNA"/>
</dbReference>
<dbReference type="PANTHER" id="PTHR12673:SF270">
    <property type="entry name" value="FYVE-TYPE DOMAIN-CONTAINING PROTEIN"/>
    <property type="match status" value="1"/>
</dbReference>
<keyword evidence="1" id="KW-0433">Leucine-rich repeat</keyword>
<feature type="region of interest" description="Disordered" evidence="3">
    <location>
        <begin position="1147"/>
        <end position="1214"/>
    </location>
</feature>
<dbReference type="SMART" id="SM00325">
    <property type="entry name" value="RhoGEF"/>
    <property type="match status" value="1"/>
</dbReference>
<dbReference type="InterPro" id="IPR051092">
    <property type="entry name" value="FYVE_RhoGEF_PH"/>
</dbReference>
<dbReference type="STRING" id="1151754.M9MCZ9"/>
<feature type="domain" description="DH" evidence="4">
    <location>
        <begin position="1222"/>
        <end position="1497"/>
    </location>
</feature>
<dbReference type="Pfam" id="PF00560">
    <property type="entry name" value="LRR_1"/>
    <property type="match status" value="1"/>
</dbReference>
<feature type="compositionally biased region" description="Low complexity" evidence="3">
    <location>
        <begin position="498"/>
        <end position="522"/>
    </location>
</feature>
<accession>M9MCZ9</accession>
<feature type="region of interest" description="Disordered" evidence="3">
    <location>
        <begin position="61"/>
        <end position="196"/>
    </location>
</feature>
<feature type="region of interest" description="Disordered" evidence="3">
    <location>
        <begin position="445"/>
        <end position="469"/>
    </location>
</feature>
<dbReference type="InterPro" id="IPR000219">
    <property type="entry name" value="DH_dom"/>
</dbReference>
<feature type="compositionally biased region" description="Low complexity" evidence="3">
    <location>
        <begin position="577"/>
        <end position="594"/>
    </location>
</feature>
<feature type="compositionally biased region" description="Low complexity" evidence="3">
    <location>
        <begin position="996"/>
        <end position="1011"/>
    </location>
</feature>
<name>M9MCZ9_PSEA3</name>